<dbReference type="Pfam" id="PF05193">
    <property type="entry name" value="Peptidase_M16_C"/>
    <property type="match status" value="2"/>
</dbReference>
<comment type="cofactor">
    <cofactor evidence="1">
        <name>Zn(2+)</name>
        <dbReference type="ChEBI" id="CHEBI:29105"/>
    </cofactor>
</comment>
<dbReference type="STRING" id="346185.AAY42_07920"/>
<protein>
    <recommendedName>
        <fullName evidence="13">Peptidase M16</fullName>
    </recommendedName>
</protein>
<dbReference type="PROSITE" id="PS00143">
    <property type="entry name" value="INSULINASE"/>
    <property type="match status" value="1"/>
</dbReference>
<evidence type="ECO:0000256" key="5">
    <source>
        <dbReference type="ARBA" id="ARBA00022801"/>
    </source>
</evidence>
<dbReference type="GO" id="GO:0046872">
    <property type="term" value="F:metal ion binding"/>
    <property type="evidence" value="ECO:0007669"/>
    <property type="project" value="UniProtKB-KW"/>
</dbReference>
<dbReference type="PANTHER" id="PTHR43690:SF34">
    <property type="entry name" value="ZINC PROTEASE PQQL-LIKE"/>
    <property type="match status" value="1"/>
</dbReference>
<keyword evidence="7" id="KW-0482">Metalloprotease</keyword>
<dbReference type="Proteomes" id="UP000050827">
    <property type="component" value="Unassembled WGS sequence"/>
</dbReference>
<comment type="similarity">
    <text evidence="2 8">Belongs to the peptidase M16 family.</text>
</comment>
<comment type="caution">
    <text evidence="11">The sequence shown here is derived from an EMBL/GenBank/DDBJ whole genome shotgun (WGS) entry which is preliminary data.</text>
</comment>
<evidence type="ECO:0000256" key="3">
    <source>
        <dbReference type="ARBA" id="ARBA00022670"/>
    </source>
</evidence>
<evidence type="ECO:0000313" key="11">
    <source>
        <dbReference type="EMBL" id="KQC31669.1"/>
    </source>
</evidence>
<organism evidence="11 12">
    <name type="scientific">Flagellimonas eckloniae</name>
    <dbReference type="NCBI Taxonomy" id="346185"/>
    <lineage>
        <taxon>Bacteria</taxon>
        <taxon>Pseudomonadati</taxon>
        <taxon>Bacteroidota</taxon>
        <taxon>Flavobacteriia</taxon>
        <taxon>Flavobacteriales</taxon>
        <taxon>Flavobacteriaceae</taxon>
        <taxon>Flagellimonas</taxon>
    </lineage>
</organism>
<keyword evidence="5" id="KW-0378">Hydrolase</keyword>
<feature type="domain" description="Peptidase M16 C-terminal" evidence="10">
    <location>
        <begin position="206"/>
        <end position="385"/>
    </location>
</feature>
<evidence type="ECO:0000256" key="4">
    <source>
        <dbReference type="ARBA" id="ARBA00022723"/>
    </source>
</evidence>
<name>A0A0Q1DS75_9FLAO</name>
<keyword evidence="4" id="KW-0479">Metal-binding</keyword>
<dbReference type="InterPro" id="IPR007863">
    <property type="entry name" value="Peptidase_M16_C"/>
</dbReference>
<dbReference type="PATRIC" id="fig|1547436.3.peg.1630"/>
<dbReference type="SUPFAM" id="SSF63411">
    <property type="entry name" value="LuxS/MPP-like metallohydrolase"/>
    <property type="match status" value="4"/>
</dbReference>
<evidence type="ECO:0000256" key="7">
    <source>
        <dbReference type="ARBA" id="ARBA00023049"/>
    </source>
</evidence>
<dbReference type="InterPro" id="IPR001431">
    <property type="entry name" value="Pept_M16_Zn_BS"/>
</dbReference>
<proteinExistence type="inferred from homology"/>
<dbReference type="EMBL" id="LCTZ01000002">
    <property type="protein sequence ID" value="KQC31669.1"/>
    <property type="molecule type" value="Genomic_DNA"/>
</dbReference>
<dbReference type="InterPro" id="IPR050626">
    <property type="entry name" value="Peptidase_M16"/>
</dbReference>
<dbReference type="Gene3D" id="3.30.830.10">
    <property type="entry name" value="Metalloenzyme, LuxS/M16 peptidase-like"/>
    <property type="match status" value="4"/>
</dbReference>
<evidence type="ECO:0008006" key="13">
    <source>
        <dbReference type="Google" id="ProtNLM"/>
    </source>
</evidence>
<evidence type="ECO:0000256" key="1">
    <source>
        <dbReference type="ARBA" id="ARBA00001947"/>
    </source>
</evidence>
<dbReference type="Pfam" id="PF00675">
    <property type="entry name" value="Peptidase_M16"/>
    <property type="match status" value="1"/>
</dbReference>
<keyword evidence="12" id="KW-1185">Reference proteome</keyword>
<reference evidence="11 12" key="1">
    <citation type="submission" date="2015-04" db="EMBL/GenBank/DDBJ databases">
        <title>Complete genome of flavobacterium.</title>
        <authorList>
            <person name="Kwon Y.M."/>
            <person name="Kim S.-J."/>
        </authorList>
    </citation>
    <scope>NUCLEOTIDE SEQUENCE [LARGE SCALE GENOMIC DNA]</scope>
    <source>
        <strain evidence="11 12">DK169</strain>
    </source>
</reference>
<dbReference type="InterPro" id="IPR011765">
    <property type="entry name" value="Pept_M16_N"/>
</dbReference>
<accession>A0A0Q1DS75</accession>
<evidence type="ECO:0000256" key="6">
    <source>
        <dbReference type="ARBA" id="ARBA00022833"/>
    </source>
</evidence>
<dbReference type="GO" id="GO:0006508">
    <property type="term" value="P:proteolysis"/>
    <property type="evidence" value="ECO:0007669"/>
    <property type="project" value="UniProtKB-KW"/>
</dbReference>
<dbReference type="InterPro" id="IPR011249">
    <property type="entry name" value="Metalloenz_LuxS/M16"/>
</dbReference>
<evidence type="ECO:0000256" key="8">
    <source>
        <dbReference type="RuleBase" id="RU004447"/>
    </source>
</evidence>
<feature type="domain" description="Peptidase M16 C-terminal" evidence="10">
    <location>
        <begin position="684"/>
        <end position="864"/>
    </location>
</feature>
<dbReference type="GO" id="GO:0004222">
    <property type="term" value="F:metalloendopeptidase activity"/>
    <property type="evidence" value="ECO:0007669"/>
    <property type="project" value="InterPro"/>
</dbReference>
<evidence type="ECO:0000313" key="12">
    <source>
        <dbReference type="Proteomes" id="UP000050827"/>
    </source>
</evidence>
<dbReference type="AlphaFoldDB" id="A0A0Q1DS75"/>
<gene>
    <name evidence="11" type="ORF">AAY42_07920</name>
</gene>
<evidence type="ECO:0000259" key="9">
    <source>
        <dbReference type="Pfam" id="PF00675"/>
    </source>
</evidence>
<evidence type="ECO:0000259" key="10">
    <source>
        <dbReference type="Pfam" id="PF05193"/>
    </source>
</evidence>
<sequence>MTALLTSILYVFSFSLLGQVEDLNTNIPMDPSVKMGKLKNGLTYYIRHNAKPKNKAELRLVVKAGSVLEDEDQQGLAHFLEHMAFNGTKNFPKNELIDYLQSLGIEFGADLNAHTGFDETVYKLSVPTDTETFDTSLQVLRDWADGITFDDEEIDNERGVVAEELRARSGAGMRMYYQSIPVITNNSRYASRSPIGTLDVIMNSKYEAMKRFYRDWYRPDLMALVLVGDFDVAEVESKIKKLFESIKPVINPKERIYYEIPENQEPTVTVISDKEARGVSISIYIKKEEKDVTTLGDYRQVLLQKIYTGMLRQRLSEVALIPNAPFLSASAVIGNFLGNMDCYYLRASLKENNINNGIDALLTESERARQYGFTPPEFERYKALLLNNADIRRKETGKLSSKQYYIEKYIDNFTDNEPIPSDEFIYEFYKDILPTIQVGEVNKIAKEWVRKDNIAVVVNAIEKSDLVLPSENEVLQILNDVASKDIKPYKDNLGDAKLMDVRPKPGKIKSSEYNEKIDVTTWKLANGVTVIAKPTQFQNDLISMSGFRPGGSSVAPDSLYVSARYAGIIVGSSGINDISKTDLKKINMGKTVKVSPRINYFDDLFSGSSSSADLERMLQMVNLYFTKPNKDAAVFEANKENLKSVYKDQDSSPGTLFEKRISEVMTGNHLRAIPLTEQQIENELDLDEVYDFYKDRFSSANGFTFVFVGSFDIDILKEFVKLYLGSLPSNLNEKSMWKDTGLRYAEGGAIKETIVKGIDDKSKVDMRFTSAFDFSLEEKDKLSLLGKLLKIKLTEEMREKMSGVYGVQVSGFASDKPYDWHRMNIRFTCDPENVDKLKEKVFEEIEKLKKNGASKEDVNKIKEAELANAKEYLEYNSYWAGKLKNAYEYKLNPESILDYETKINKIDSKMFKDAANTYFDIKNYAEFILIPEKVR</sequence>
<keyword evidence="6" id="KW-0862">Zinc</keyword>
<dbReference type="PANTHER" id="PTHR43690">
    <property type="entry name" value="NARDILYSIN"/>
    <property type="match status" value="1"/>
</dbReference>
<feature type="domain" description="Peptidase M16 N-terminal" evidence="9">
    <location>
        <begin position="49"/>
        <end position="167"/>
    </location>
</feature>
<evidence type="ECO:0000256" key="2">
    <source>
        <dbReference type="ARBA" id="ARBA00007261"/>
    </source>
</evidence>
<keyword evidence="3" id="KW-0645">Protease</keyword>